<gene>
    <name evidence="2" type="ORF">SAMN05216225_10245</name>
</gene>
<dbReference type="OrthoDB" id="2423856at2"/>
<keyword evidence="2" id="KW-0808">Transferase</keyword>
<name>A0A1M5IH68_9BACI</name>
<dbReference type="Pfam" id="PF00583">
    <property type="entry name" value="Acetyltransf_1"/>
    <property type="match status" value="1"/>
</dbReference>
<dbReference type="RefSeq" id="WP_072890704.1">
    <property type="nucleotide sequence ID" value="NZ_FQVW01000024.1"/>
</dbReference>
<dbReference type="AlphaFoldDB" id="A0A1M5IH68"/>
<keyword evidence="3" id="KW-1185">Reference proteome</keyword>
<dbReference type="STRING" id="930117.SAMN05216225_10245"/>
<dbReference type="EMBL" id="FQVW01000024">
    <property type="protein sequence ID" value="SHG27419.1"/>
    <property type="molecule type" value="Genomic_DNA"/>
</dbReference>
<reference evidence="2 3" key="1">
    <citation type="submission" date="2016-11" db="EMBL/GenBank/DDBJ databases">
        <authorList>
            <person name="Jaros S."/>
            <person name="Januszkiewicz K."/>
            <person name="Wedrychowicz H."/>
        </authorList>
    </citation>
    <scope>NUCLEOTIDE SEQUENCE [LARGE SCALE GENOMIC DNA]</scope>
    <source>
        <strain evidence="2 3">IBRC-M 10683</strain>
    </source>
</reference>
<feature type="domain" description="N-acetyltransferase" evidence="1">
    <location>
        <begin position="3"/>
        <end position="153"/>
    </location>
</feature>
<dbReference type="PROSITE" id="PS51186">
    <property type="entry name" value="GNAT"/>
    <property type="match status" value="1"/>
</dbReference>
<dbReference type="GO" id="GO:0016747">
    <property type="term" value="F:acyltransferase activity, transferring groups other than amino-acyl groups"/>
    <property type="evidence" value="ECO:0007669"/>
    <property type="project" value="InterPro"/>
</dbReference>
<dbReference type="InterPro" id="IPR000182">
    <property type="entry name" value="GNAT_dom"/>
</dbReference>
<protein>
    <submittedName>
        <fullName evidence="2">Acetyltransferase (GNAT) family protein</fullName>
    </submittedName>
</protein>
<dbReference type="Gene3D" id="3.40.630.30">
    <property type="match status" value="1"/>
</dbReference>
<organism evidence="2 3">
    <name type="scientific">Ornithinibacillus halophilus</name>
    <dbReference type="NCBI Taxonomy" id="930117"/>
    <lineage>
        <taxon>Bacteria</taxon>
        <taxon>Bacillati</taxon>
        <taxon>Bacillota</taxon>
        <taxon>Bacilli</taxon>
        <taxon>Bacillales</taxon>
        <taxon>Bacillaceae</taxon>
        <taxon>Ornithinibacillus</taxon>
    </lineage>
</organism>
<accession>A0A1M5IH68</accession>
<evidence type="ECO:0000259" key="1">
    <source>
        <dbReference type="PROSITE" id="PS51186"/>
    </source>
</evidence>
<proteinExistence type="predicted"/>
<evidence type="ECO:0000313" key="2">
    <source>
        <dbReference type="EMBL" id="SHG27419.1"/>
    </source>
</evidence>
<dbReference type="Proteomes" id="UP000183988">
    <property type="component" value="Unassembled WGS sequence"/>
</dbReference>
<dbReference type="InterPro" id="IPR016181">
    <property type="entry name" value="Acyl_CoA_acyltransferase"/>
</dbReference>
<evidence type="ECO:0000313" key="3">
    <source>
        <dbReference type="Proteomes" id="UP000183988"/>
    </source>
</evidence>
<dbReference type="SUPFAM" id="SSF55729">
    <property type="entry name" value="Acyl-CoA N-acyltransferases (Nat)"/>
    <property type="match status" value="1"/>
</dbReference>
<sequence>MKETIRLLNEEDYPLLEAMDTGKSEDYVKRIFDRLITGPNRLYGLFSDGKLASVGGYSIYAKRYAMLGRLRSDMRFRGKNFATKLMEFVKDEAFKVDEIHWVGANTQEENFPARRVLEKMGFQSYTMLHGAITKDTSALESGGQTWNKIHDMQQKIVWLDEMYLKTKAIFPYECYYPFPASTDLFQKKDLDTWTFYENMDQTRILITKVDQKKHKYLHAIYPWNDINNQKGLWETISKEYQELLKQTEEETYIWMDLTKEEANQLPENHSFELPSPWILFGIEKTQWKKSKNPTNNMISL</sequence>